<evidence type="ECO:0000256" key="6">
    <source>
        <dbReference type="ARBA" id="ARBA00022847"/>
    </source>
</evidence>
<dbReference type="GO" id="GO:0015293">
    <property type="term" value="F:symporter activity"/>
    <property type="evidence" value="ECO:0007669"/>
    <property type="project" value="UniProtKB-KW"/>
</dbReference>
<keyword evidence="8" id="KW-0915">Sodium</keyword>
<keyword evidence="6" id="KW-0769">Symport</keyword>
<dbReference type="Gene3D" id="1.20.1730.10">
    <property type="entry name" value="Sodium/glucose cotransporter"/>
    <property type="match status" value="1"/>
</dbReference>
<evidence type="ECO:0000256" key="1">
    <source>
        <dbReference type="ARBA" id="ARBA00004651"/>
    </source>
</evidence>
<accession>A0A1I0LXV6</accession>
<keyword evidence="9" id="KW-0406">Ion transport</keyword>
<feature type="transmembrane region" description="Helical" evidence="13">
    <location>
        <begin position="278"/>
        <end position="301"/>
    </location>
</feature>
<evidence type="ECO:0000256" key="7">
    <source>
        <dbReference type="ARBA" id="ARBA00022989"/>
    </source>
</evidence>
<evidence type="ECO:0000256" key="10">
    <source>
        <dbReference type="ARBA" id="ARBA00023136"/>
    </source>
</evidence>
<feature type="transmembrane region" description="Helical" evidence="13">
    <location>
        <begin position="451"/>
        <end position="473"/>
    </location>
</feature>
<proteinExistence type="inferred from homology"/>
<feature type="transmembrane region" description="Helical" evidence="13">
    <location>
        <begin position="191"/>
        <end position="210"/>
    </location>
</feature>
<feature type="transmembrane region" description="Helical" evidence="13">
    <location>
        <begin position="397"/>
        <end position="418"/>
    </location>
</feature>
<evidence type="ECO:0000313" key="14">
    <source>
        <dbReference type="EMBL" id="SEV80503.1"/>
    </source>
</evidence>
<keyword evidence="7 13" id="KW-1133">Transmembrane helix</keyword>
<name>A0A1I0LXV6_9EURY</name>
<comment type="similarity">
    <text evidence="2 12">Belongs to the sodium:solute symporter (SSF) (TC 2.A.21) family.</text>
</comment>
<dbReference type="Proteomes" id="UP000183275">
    <property type="component" value="Unassembled WGS sequence"/>
</dbReference>
<dbReference type="GO" id="GO:0006814">
    <property type="term" value="P:sodium ion transport"/>
    <property type="evidence" value="ECO:0007669"/>
    <property type="project" value="UniProtKB-KW"/>
</dbReference>
<reference evidence="15" key="1">
    <citation type="submission" date="2016-10" db="EMBL/GenBank/DDBJ databases">
        <authorList>
            <person name="Varghese N."/>
        </authorList>
    </citation>
    <scope>NUCLEOTIDE SEQUENCE [LARGE SCALE GENOMIC DNA]</scope>
    <source>
        <strain evidence="15">CGMCC 1.12284</strain>
    </source>
</reference>
<keyword evidence="5 13" id="KW-0812">Transmembrane</keyword>
<feature type="transmembrane region" description="Helical" evidence="13">
    <location>
        <begin position="6"/>
        <end position="28"/>
    </location>
</feature>
<evidence type="ECO:0000256" key="2">
    <source>
        <dbReference type="ARBA" id="ARBA00006434"/>
    </source>
</evidence>
<feature type="transmembrane region" description="Helical" evidence="13">
    <location>
        <begin position="48"/>
        <end position="72"/>
    </location>
</feature>
<feature type="transmembrane region" description="Helical" evidence="13">
    <location>
        <begin position="123"/>
        <end position="143"/>
    </location>
</feature>
<sequence>MLAESNLLIVGITAVYLLIVLGVGQLAARTTGTSREDYLMADRSFSTIILLAALFATNMTAVVMIGAPGLAYNAGAGAFGFFVVLFAFLFPVFLMTVGYRIWMVGKEFGHITPAQIINHRWDAEYLGVLAMGMFTVWTVPYLLVGVQGGGIVFEALTDGLVPYWAGAAIVLLVVGGYVYQGGMRGTGWTNAFQGIVFIAFLLAMFAWIPLRVGGFTEATNAVARINNGALLNRAGIPPFQPRIWFSQGLVVAFGAFMFPHLIIRYMTAKSVKNLQQTAVLYPVAVIVVWVPAVMLGFWGIAQIPDLANPDFILPALVGEFLPVWVIGFALAGILAALMSSLDGQVLTLSTFFTEDVLRPFFDVDESKEIHYTRLFLIAIFLAAFAGAMLTRDTIVDTATFAFSGFALMFFPICSAFYWRRSNKYAAYAGLIWGFVGLWAFELGLLPGSFTFGFLPFLPLAASQLVLMIVVAYLTPEPPAERVSEYERLFENVW</sequence>
<keyword evidence="10 13" id="KW-0472">Membrane</keyword>
<dbReference type="InterPro" id="IPR001734">
    <property type="entry name" value="Na/solute_symporter"/>
</dbReference>
<feature type="transmembrane region" description="Helical" evidence="13">
    <location>
        <begin position="374"/>
        <end position="391"/>
    </location>
</feature>
<dbReference type="GO" id="GO:0005886">
    <property type="term" value="C:plasma membrane"/>
    <property type="evidence" value="ECO:0007669"/>
    <property type="project" value="UniProtKB-SubCell"/>
</dbReference>
<dbReference type="RefSeq" id="WP_049990221.1">
    <property type="nucleotide sequence ID" value="NZ_FOIS01000001.1"/>
</dbReference>
<dbReference type="EMBL" id="FOIS01000001">
    <property type="protein sequence ID" value="SEV80503.1"/>
    <property type="molecule type" value="Genomic_DNA"/>
</dbReference>
<keyword evidence="3" id="KW-0813">Transport</keyword>
<dbReference type="InterPro" id="IPR038377">
    <property type="entry name" value="Na/Glc_symporter_sf"/>
</dbReference>
<dbReference type="STRING" id="1202768.SAMN05216285_0122"/>
<dbReference type="AlphaFoldDB" id="A0A1I0LXV6"/>
<feature type="transmembrane region" description="Helical" evidence="13">
    <location>
        <begin position="78"/>
        <end position="102"/>
    </location>
</feature>
<dbReference type="PANTHER" id="PTHR48086">
    <property type="entry name" value="SODIUM/PROLINE SYMPORTER-RELATED"/>
    <property type="match status" value="1"/>
</dbReference>
<feature type="transmembrane region" description="Helical" evidence="13">
    <location>
        <begin position="243"/>
        <end position="266"/>
    </location>
</feature>
<evidence type="ECO:0000256" key="8">
    <source>
        <dbReference type="ARBA" id="ARBA00023053"/>
    </source>
</evidence>
<evidence type="ECO:0000256" key="13">
    <source>
        <dbReference type="SAM" id="Phobius"/>
    </source>
</evidence>
<dbReference type="InterPro" id="IPR050277">
    <property type="entry name" value="Sodium:Solute_Symporter"/>
</dbReference>
<dbReference type="Pfam" id="PF00474">
    <property type="entry name" value="SSF"/>
    <property type="match status" value="1"/>
</dbReference>
<comment type="subcellular location">
    <subcellularLocation>
        <location evidence="1">Cell membrane</location>
        <topology evidence="1">Multi-pass membrane protein</topology>
    </subcellularLocation>
</comment>
<dbReference type="eggNOG" id="arCOG01316">
    <property type="taxonomic scope" value="Archaea"/>
</dbReference>
<evidence type="ECO:0000256" key="11">
    <source>
        <dbReference type="ARBA" id="ARBA00023201"/>
    </source>
</evidence>
<feature type="transmembrane region" description="Helical" evidence="13">
    <location>
        <begin position="163"/>
        <end position="179"/>
    </location>
</feature>
<evidence type="ECO:0000256" key="9">
    <source>
        <dbReference type="ARBA" id="ARBA00023065"/>
    </source>
</evidence>
<evidence type="ECO:0000256" key="3">
    <source>
        <dbReference type="ARBA" id="ARBA00022448"/>
    </source>
</evidence>
<keyword evidence="15" id="KW-1185">Reference proteome</keyword>
<evidence type="ECO:0000256" key="4">
    <source>
        <dbReference type="ARBA" id="ARBA00022475"/>
    </source>
</evidence>
<evidence type="ECO:0000256" key="12">
    <source>
        <dbReference type="RuleBase" id="RU362091"/>
    </source>
</evidence>
<dbReference type="PROSITE" id="PS50283">
    <property type="entry name" value="NA_SOLUT_SYMP_3"/>
    <property type="match status" value="1"/>
</dbReference>
<dbReference type="PANTHER" id="PTHR48086:SF3">
    <property type="entry name" value="SODIUM_PROLINE SYMPORTER"/>
    <property type="match status" value="1"/>
</dbReference>
<evidence type="ECO:0000313" key="15">
    <source>
        <dbReference type="Proteomes" id="UP000183275"/>
    </source>
</evidence>
<dbReference type="CDD" id="cd10322">
    <property type="entry name" value="SLC5sbd"/>
    <property type="match status" value="1"/>
</dbReference>
<dbReference type="OrthoDB" id="19182at2157"/>
<feature type="transmembrane region" description="Helical" evidence="13">
    <location>
        <begin position="425"/>
        <end position="445"/>
    </location>
</feature>
<protein>
    <submittedName>
        <fullName evidence="14">Solute:Na+ symporter, SSS family</fullName>
    </submittedName>
</protein>
<keyword evidence="4" id="KW-1003">Cell membrane</keyword>
<organism evidence="14 15">
    <name type="scientific">Natrinema salifodinae</name>
    <dbReference type="NCBI Taxonomy" id="1202768"/>
    <lineage>
        <taxon>Archaea</taxon>
        <taxon>Methanobacteriati</taxon>
        <taxon>Methanobacteriota</taxon>
        <taxon>Stenosarchaea group</taxon>
        <taxon>Halobacteria</taxon>
        <taxon>Halobacteriales</taxon>
        <taxon>Natrialbaceae</taxon>
        <taxon>Natrinema</taxon>
    </lineage>
</organism>
<evidence type="ECO:0000256" key="5">
    <source>
        <dbReference type="ARBA" id="ARBA00022692"/>
    </source>
</evidence>
<gene>
    <name evidence="14" type="ORF">SAMN05216285_0122</name>
</gene>
<keyword evidence="11" id="KW-0739">Sodium transport</keyword>
<feature type="transmembrane region" description="Helical" evidence="13">
    <location>
        <begin position="321"/>
        <end position="341"/>
    </location>
</feature>